<organism evidence="2 3">
    <name type="scientific">Candidatus Vogelbacteria bacterium CG10_big_fil_rev_8_21_14_0_10_49_38</name>
    <dbReference type="NCBI Taxonomy" id="1975043"/>
    <lineage>
        <taxon>Bacteria</taxon>
        <taxon>Candidatus Vogeliibacteriota</taxon>
    </lineage>
</organism>
<evidence type="ECO:0000313" key="2">
    <source>
        <dbReference type="EMBL" id="PIR46101.1"/>
    </source>
</evidence>
<name>A0A2H0RHS4_9BACT</name>
<dbReference type="PANTHER" id="PTHR34203:SF15">
    <property type="entry name" value="SLL1173 PROTEIN"/>
    <property type="match status" value="1"/>
</dbReference>
<dbReference type="InterPro" id="IPR006342">
    <property type="entry name" value="FkbM_mtfrase"/>
</dbReference>
<comment type="caution">
    <text evidence="2">The sequence shown here is derived from an EMBL/GenBank/DDBJ whole genome shotgun (WGS) entry which is preliminary data.</text>
</comment>
<evidence type="ECO:0000259" key="1">
    <source>
        <dbReference type="Pfam" id="PF05050"/>
    </source>
</evidence>
<dbReference type="AlphaFoldDB" id="A0A2H0RHS4"/>
<dbReference type="Pfam" id="PF05050">
    <property type="entry name" value="Methyltransf_21"/>
    <property type="match status" value="1"/>
</dbReference>
<protein>
    <recommendedName>
        <fullName evidence="1">Methyltransferase FkbM domain-containing protein</fullName>
    </recommendedName>
</protein>
<feature type="domain" description="Methyltransferase FkbM" evidence="1">
    <location>
        <begin position="98"/>
        <end position="240"/>
    </location>
</feature>
<proteinExistence type="predicted"/>
<dbReference type="SUPFAM" id="SSF53335">
    <property type="entry name" value="S-adenosyl-L-methionine-dependent methyltransferases"/>
    <property type="match status" value="1"/>
</dbReference>
<dbReference type="NCBIfam" id="TIGR01444">
    <property type="entry name" value="fkbM_fam"/>
    <property type="match status" value="1"/>
</dbReference>
<dbReference type="Proteomes" id="UP000230431">
    <property type="component" value="Unassembled WGS sequence"/>
</dbReference>
<dbReference type="InterPro" id="IPR029063">
    <property type="entry name" value="SAM-dependent_MTases_sf"/>
</dbReference>
<gene>
    <name evidence="2" type="ORF">COV08_01645</name>
</gene>
<dbReference type="Gene3D" id="3.40.50.150">
    <property type="entry name" value="Vaccinia Virus protein VP39"/>
    <property type="match status" value="1"/>
</dbReference>
<dbReference type="EMBL" id="PCYK01000012">
    <property type="protein sequence ID" value="PIR46101.1"/>
    <property type="molecule type" value="Genomic_DNA"/>
</dbReference>
<evidence type="ECO:0000313" key="3">
    <source>
        <dbReference type="Proteomes" id="UP000230431"/>
    </source>
</evidence>
<accession>A0A2H0RHS4</accession>
<reference evidence="2 3" key="1">
    <citation type="submission" date="2017-09" db="EMBL/GenBank/DDBJ databases">
        <title>Depth-based differentiation of microbial function through sediment-hosted aquifers and enrichment of novel symbionts in the deep terrestrial subsurface.</title>
        <authorList>
            <person name="Probst A.J."/>
            <person name="Ladd B."/>
            <person name="Jarett J.K."/>
            <person name="Geller-Mcgrath D.E."/>
            <person name="Sieber C.M."/>
            <person name="Emerson J.B."/>
            <person name="Anantharaman K."/>
            <person name="Thomas B.C."/>
            <person name="Malmstrom R."/>
            <person name="Stieglmeier M."/>
            <person name="Klingl A."/>
            <person name="Woyke T."/>
            <person name="Ryan C.M."/>
            <person name="Banfield J.F."/>
        </authorList>
    </citation>
    <scope>NUCLEOTIDE SEQUENCE [LARGE SCALE GENOMIC DNA]</scope>
    <source>
        <strain evidence="2">CG10_big_fil_rev_8_21_14_0_10_49_38</strain>
    </source>
</reference>
<sequence length="308" mass="34869">MSDENKKLISKIVIERERLRNVGRVTRLMRDPRRALPFYLLAVISHLIPYKISFKTLWGKKMTCYLPEGNTFYYYGYCEANLTNFFIRLVKAGDHFFDVGAHVGFYSMLTSLLVESTGKVVSFEPTPWTYLLLEKNVSGLANVGTINKAVGDSEGVVALHDYGPGYGAYNSLNKKWAETMLKNRKKSRILVEATTLDDYCSRNSIYPNVLKIDTEGFEFQVLQGAKNLIVQNSAGPRPVIALEVAGGKSWATPQRQAIEFLVNQRFVPCEISTDGSLRQGILQDNYSYDNLAFIPEERLSELAYLFKP</sequence>
<dbReference type="InterPro" id="IPR052514">
    <property type="entry name" value="SAM-dependent_MTase"/>
</dbReference>
<dbReference type="PANTHER" id="PTHR34203">
    <property type="entry name" value="METHYLTRANSFERASE, FKBM FAMILY PROTEIN"/>
    <property type="match status" value="1"/>
</dbReference>